<dbReference type="OrthoDB" id="9772295at2"/>
<proteinExistence type="predicted"/>
<dbReference type="Proteomes" id="UP000321827">
    <property type="component" value="Unassembled WGS sequence"/>
</dbReference>
<dbReference type="Pfam" id="PF08811">
    <property type="entry name" value="DUF1800"/>
    <property type="match status" value="1"/>
</dbReference>
<evidence type="ECO:0000313" key="1">
    <source>
        <dbReference type="EMBL" id="GEM89402.1"/>
    </source>
</evidence>
<name>A0A511RKD0_9DEIN</name>
<evidence type="ECO:0008006" key="3">
    <source>
        <dbReference type="Google" id="ProtNLM"/>
    </source>
</evidence>
<dbReference type="EMBL" id="BJXN01000004">
    <property type="protein sequence ID" value="GEM89402.1"/>
    <property type="molecule type" value="Genomic_DNA"/>
</dbReference>
<sequence>MYRGPFTPYEAAHLLRRAAARGRREETAQLAEMGLERAVEQLLRTPAPAPDPAIDDDPKANRGRIHRALVRHWFDHWLTTPTPAAERLVLFWSGHFVSEFQKVKLGRLIWEQNQTFRRLGPGSFPELLEAMARDPAMLVYLDNAKSRKEHPNENWARELMELFTLGEGHYTEADVKAAARAFTGWSVTSPRKARAEGRPITFEFRERWHDPAPKTFLGRTVRGGEEVLAVLGEEPQTYRFLAGKLLRFYLAPEPPRELVERAAEVLRLEGTYGLLRWLFTHEAFYAPEARNALVKSPVEYLIGLLYVGKPAPERALARALIGMGQVPFQPPNVAGWPGGRAWLGDAALLVRLNLLPALLEEDADLSVFMDGAEDAYAAVLPEGQML</sequence>
<comment type="caution">
    <text evidence="1">The sequence shown here is derived from an EMBL/GenBank/DDBJ whole genome shotgun (WGS) entry which is preliminary data.</text>
</comment>
<dbReference type="RefSeq" id="WP_147146185.1">
    <property type="nucleotide sequence ID" value="NZ_BJXN01000004.1"/>
</dbReference>
<reference evidence="1 2" key="1">
    <citation type="submission" date="2019-07" db="EMBL/GenBank/DDBJ databases">
        <title>Whole genome shotgun sequence of Oceanithermus desulfurans NBRC 100063.</title>
        <authorList>
            <person name="Hosoyama A."/>
            <person name="Uohara A."/>
            <person name="Ohji S."/>
            <person name="Ichikawa N."/>
        </authorList>
    </citation>
    <scope>NUCLEOTIDE SEQUENCE [LARGE SCALE GENOMIC DNA]</scope>
    <source>
        <strain evidence="1 2">NBRC 100063</strain>
    </source>
</reference>
<accession>A0A511RKD0</accession>
<gene>
    <name evidence="1" type="ORF">ODE01S_08360</name>
</gene>
<organism evidence="1 2">
    <name type="scientific">Oceanithermus desulfurans NBRC 100063</name>
    <dbReference type="NCBI Taxonomy" id="1227550"/>
    <lineage>
        <taxon>Bacteria</taxon>
        <taxon>Thermotogati</taxon>
        <taxon>Deinococcota</taxon>
        <taxon>Deinococci</taxon>
        <taxon>Thermales</taxon>
        <taxon>Thermaceae</taxon>
        <taxon>Oceanithermus</taxon>
    </lineage>
</organism>
<evidence type="ECO:0000313" key="2">
    <source>
        <dbReference type="Proteomes" id="UP000321827"/>
    </source>
</evidence>
<dbReference type="InterPro" id="IPR014917">
    <property type="entry name" value="DUF1800"/>
</dbReference>
<protein>
    <recommendedName>
        <fullName evidence="3">DUF1800 domain-containing protein</fullName>
    </recommendedName>
</protein>
<dbReference type="AlphaFoldDB" id="A0A511RKD0"/>